<protein>
    <submittedName>
        <fullName evidence="4">(wild Malaysian banana) hypothetical protein</fullName>
    </submittedName>
</protein>
<proteinExistence type="predicted"/>
<feature type="non-terminal residue" evidence="4">
    <location>
        <position position="265"/>
    </location>
</feature>
<dbReference type="Pfam" id="PF02861">
    <property type="entry name" value="Clp_N"/>
    <property type="match status" value="1"/>
</dbReference>
<feature type="region of interest" description="Disordered" evidence="2">
    <location>
        <begin position="1"/>
        <end position="20"/>
    </location>
</feature>
<name>A0A8D7B7S3_MUSAM</name>
<dbReference type="InterPro" id="IPR004176">
    <property type="entry name" value="Clp_R_N"/>
</dbReference>
<evidence type="ECO:0000256" key="2">
    <source>
        <dbReference type="SAM" id="MobiDB-lite"/>
    </source>
</evidence>
<sequence length="265" mass="28444">ASLPTPQSHPLHANISPSDPSSAIDRAMAARILSFLPIPTASSRSSAPVKSISSLSPPPNHHAVRLRSFLIAIPISVAPSLLFPRPSLRSAASVVSILPTAKPERASAEKLPSNGGGNEWDRWSLRAIKAFGMAELEARKLKYPKTGTEALLMGILVEGTSETAKFLRANGITVFKLREETVKLLGKSDMYFFSPEHPPLTEPAQRALDWAVDEKLKSAGEDGEITTAHLLLGIWSEKESAGHKILASLGFDDEKASELAKSVSV</sequence>
<dbReference type="PANTHER" id="PTHR47016:SF1">
    <property type="entry name" value="ATP-DEPENDENT CLP PROTEASE ATP-BINDING SUBUNIT CLPT1, CHLOROPLASTIC"/>
    <property type="match status" value="1"/>
</dbReference>
<evidence type="ECO:0000313" key="4">
    <source>
        <dbReference type="EMBL" id="CAG1863178.1"/>
    </source>
</evidence>
<dbReference type="PROSITE" id="PS51903">
    <property type="entry name" value="CLP_R"/>
    <property type="match status" value="1"/>
</dbReference>
<dbReference type="AlphaFoldDB" id="A0A8D7B7S3"/>
<dbReference type="Gene3D" id="1.10.1780.10">
    <property type="entry name" value="Clp, N-terminal domain"/>
    <property type="match status" value="1"/>
</dbReference>
<feature type="non-terminal residue" evidence="4">
    <location>
        <position position="1"/>
    </location>
</feature>
<dbReference type="InterPro" id="IPR044217">
    <property type="entry name" value="CLPT1/2"/>
</dbReference>
<feature type="domain" description="Clp R" evidence="3">
    <location>
        <begin position="120"/>
        <end position="265"/>
    </location>
</feature>
<reference evidence="4" key="1">
    <citation type="submission" date="2021-03" db="EMBL/GenBank/DDBJ databases">
        <authorList>
            <consortium name="Genoscope - CEA"/>
            <person name="William W."/>
        </authorList>
    </citation>
    <scope>NUCLEOTIDE SEQUENCE</scope>
    <source>
        <strain evidence="4">Doubled-haploid Pahang</strain>
    </source>
</reference>
<dbReference type="SUPFAM" id="SSF81923">
    <property type="entry name" value="Double Clp-N motif"/>
    <property type="match status" value="1"/>
</dbReference>
<evidence type="ECO:0000256" key="1">
    <source>
        <dbReference type="PROSITE-ProRule" id="PRU01251"/>
    </source>
</evidence>
<dbReference type="PANTHER" id="PTHR47016">
    <property type="entry name" value="ATP-DEPENDENT CLP PROTEASE ATP-BINDING SUBUNIT CLPT1, CHLOROPLASTIC"/>
    <property type="match status" value="1"/>
</dbReference>
<organism evidence="4">
    <name type="scientific">Musa acuminata subsp. malaccensis</name>
    <name type="common">Wild banana</name>
    <name type="synonym">Musa malaccensis</name>
    <dbReference type="NCBI Taxonomy" id="214687"/>
    <lineage>
        <taxon>Eukaryota</taxon>
        <taxon>Viridiplantae</taxon>
        <taxon>Streptophyta</taxon>
        <taxon>Embryophyta</taxon>
        <taxon>Tracheophyta</taxon>
        <taxon>Spermatophyta</taxon>
        <taxon>Magnoliopsida</taxon>
        <taxon>Liliopsida</taxon>
        <taxon>Zingiberales</taxon>
        <taxon>Musaceae</taxon>
        <taxon>Musa</taxon>
    </lineage>
</organism>
<dbReference type="InterPro" id="IPR036628">
    <property type="entry name" value="Clp_N_dom_sf"/>
</dbReference>
<keyword evidence="1" id="KW-0677">Repeat</keyword>
<accession>A0A8D7B7S3</accession>
<gene>
    <name evidence="4" type="ORF">GSMUA_24500.1</name>
</gene>
<dbReference type="EMBL" id="HG996475">
    <property type="protein sequence ID" value="CAG1863178.1"/>
    <property type="molecule type" value="Genomic_DNA"/>
</dbReference>
<evidence type="ECO:0000259" key="3">
    <source>
        <dbReference type="PROSITE" id="PS51903"/>
    </source>
</evidence>